<dbReference type="Proteomes" id="UP000815677">
    <property type="component" value="Unassembled WGS sequence"/>
</dbReference>
<evidence type="ECO:0008006" key="3">
    <source>
        <dbReference type="Google" id="ProtNLM"/>
    </source>
</evidence>
<keyword evidence="2" id="KW-1185">Reference proteome</keyword>
<evidence type="ECO:0000313" key="2">
    <source>
        <dbReference type="Proteomes" id="UP000815677"/>
    </source>
</evidence>
<accession>A0ABQ0LQM9</accession>
<evidence type="ECO:0000313" key="1">
    <source>
        <dbReference type="EMBL" id="GAT53391.1"/>
    </source>
</evidence>
<name>A0ABQ0LQM9_MYCCL</name>
<protein>
    <recommendedName>
        <fullName evidence="3">F-box domain-containing protein</fullName>
    </recommendedName>
</protein>
<sequence>MLPVELWEQLILLVDKPLALAGVCRLLMDLSVREQVRRYGQFWQDLTQNEVLVTPPTLAVLSLYSCANTLAIEALSVYLRPARYAVHLPIHHLHHFAAQTPSLRKIDISFDEKTVGNLFRHAQFRGPWNMLCATLSLLAQRSTAPVLALCASDLFTCNPTDVAEWDLLQMRLNPPSLAWLPRRRHPAHPYASRTVATRCHDGQVTHIPILWSLFSVSLSVPRAEENGPSVCSLLLFNPNQSHTLEIGDRQPASVSSFYSYLLQNAKLPSLEVLDLARPVQPAALRAFLEHHPNLQILRYRSTKALQVPPSTNVQSIIGAPLLHPALREIWTCGQEGHPVNGVVGGFYMSPALTLVVFEFAYSDSPNTGAGIAPFLEDLRMLAMRPTFPRLRLQLRLYPAPKTKSTSNLVSPSSWFRPANRVDPPSKSWASSEETLRIARSLQIVSELIILTPSRSVARVLFPFVAALPALASVHFGLHLGTKKEYPRVEGANASQAFREEVLQLLGNGLMVSHW</sequence>
<dbReference type="EMBL" id="DF848295">
    <property type="protein sequence ID" value="GAT53391.1"/>
    <property type="molecule type" value="Genomic_DNA"/>
</dbReference>
<reference evidence="1" key="1">
    <citation type="submission" date="2014-09" db="EMBL/GenBank/DDBJ databases">
        <title>Genome sequence of the luminous mushroom Mycena chlorophos for searching fungal bioluminescence genes.</title>
        <authorList>
            <person name="Tanaka Y."/>
            <person name="Kasuga D."/>
            <person name="Oba Y."/>
            <person name="Hase S."/>
            <person name="Sato K."/>
            <person name="Oba Y."/>
            <person name="Sakakibara Y."/>
        </authorList>
    </citation>
    <scope>NUCLEOTIDE SEQUENCE</scope>
</reference>
<proteinExistence type="predicted"/>
<organism evidence="1 2">
    <name type="scientific">Mycena chlorophos</name>
    <name type="common">Agaric fungus</name>
    <name type="synonym">Agaricus chlorophos</name>
    <dbReference type="NCBI Taxonomy" id="658473"/>
    <lineage>
        <taxon>Eukaryota</taxon>
        <taxon>Fungi</taxon>
        <taxon>Dikarya</taxon>
        <taxon>Basidiomycota</taxon>
        <taxon>Agaricomycotina</taxon>
        <taxon>Agaricomycetes</taxon>
        <taxon>Agaricomycetidae</taxon>
        <taxon>Agaricales</taxon>
        <taxon>Marasmiineae</taxon>
        <taxon>Mycenaceae</taxon>
        <taxon>Mycena</taxon>
    </lineage>
</organism>
<gene>
    <name evidence="1" type="ORF">MCHLO_10340</name>
</gene>